<accession>A0A0K2V0U1</accession>
<organism evidence="1">
    <name type="scientific">Lepeophtheirus salmonis</name>
    <name type="common">Salmon louse</name>
    <name type="synonym">Caligus salmonis</name>
    <dbReference type="NCBI Taxonomy" id="72036"/>
    <lineage>
        <taxon>Eukaryota</taxon>
        <taxon>Metazoa</taxon>
        <taxon>Ecdysozoa</taxon>
        <taxon>Arthropoda</taxon>
        <taxon>Crustacea</taxon>
        <taxon>Multicrustacea</taxon>
        <taxon>Hexanauplia</taxon>
        <taxon>Copepoda</taxon>
        <taxon>Siphonostomatoida</taxon>
        <taxon>Caligidae</taxon>
        <taxon>Lepeophtheirus</taxon>
    </lineage>
</organism>
<protein>
    <submittedName>
        <fullName evidence="1">Uncharacterized protein</fullName>
    </submittedName>
</protein>
<name>A0A0K2V0U1_LEPSM</name>
<sequence>GISKLKKNFIIRNVVLYSVAWANISIDWFRVVVSPLCNNKYNYHSGSCINLSQYGADLCRLIYKLI</sequence>
<feature type="non-terminal residue" evidence="1">
    <location>
        <position position="1"/>
    </location>
</feature>
<evidence type="ECO:0000313" key="1">
    <source>
        <dbReference type="EMBL" id="CDW44104.1"/>
    </source>
</evidence>
<dbReference type="EMBL" id="HACA01026743">
    <property type="protein sequence ID" value="CDW44104.1"/>
    <property type="molecule type" value="Transcribed_RNA"/>
</dbReference>
<proteinExistence type="predicted"/>
<reference evidence="1" key="1">
    <citation type="submission" date="2014-05" db="EMBL/GenBank/DDBJ databases">
        <authorList>
            <person name="Chronopoulou M."/>
        </authorList>
    </citation>
    <scope>NUCLEOTIDE SEQUENCE</scope>
    <source>
        <tissue evidence="1">Whole organism</tissue>
    </source>
</reference>
<dbReference type="AlphaFoldDB" id="A0A0K2V0U1"/>